<organism evidence="6">
    <name type="scientific">hydrothermal vent metagenome</name>
    <dbReference type="NCBI Taxonomy" id="652676"/>
    <lineage>
        <taxon>unclassified sequences</taxon>
        <taxon>metagenomes</taxon>
        <taxon>ecological metagenomes</taxon>
    </lineage>
</organism>
<feature type="domain" description="tRNA/rRNA methyltransferase SpoU type" evidence="4">
    <location>
        <begin position="106"/>
        <end position="248"/>
    </location>
</feature>
<dbReference type="InterPro" id="IPR029028">
    <property type="entry name" value="Alpha/beta_knot_MTases"/>
</dbReference>
<dbReference type="EMBL" id="UOEP01000166">
    <property type="protein sequence ID" value="VAW22097.1"/>
    <property type="molecule type" value="Genomic_DNA"/>
</dbReference>
<evidence type="ECO:0000256" key="2">
    <source>
        <dbReference type="ARBA" id="ARBA00022603"/>
    </source>
</evidence>
<dbReference type="GO" id="GO:0032259">
    <property type="term" value="P:methylation"/>
    <property type="evidence" value="ECO:0007669"/>
    <property type="project" value="UniProtKB-KW"/>
</dbReference>
<name>A0A3B0U9N8_9ZZZZ</name>
<evidence type="ECO:0000256" key="3">
    <source>
        <dbReference type="ARBA" id="ARBA00022679"/>
    </source>
</evidence>
<keyword evidence="3 6" id="KW-0808">Transferase</keyword>
<dbReference type="Pfam" id="PF22435">
    <property type="entry name" value="MRM3-like_sub_bind"/>
    <property type="match status" value="1"/>
</dbReference>
<evidence type="ECO:0000259" key="5">
    <source>
        <dbReference type="Pfam" id="PF22435"/>
    </source>
</evidence>
<comment type="similarity">
    <text evidence="1">Belongs to the class IV-like SAM-binding methyltransferase superfamily. RNA methyltransferase TrmH family.</text>
</comment>
<dbReference type="InterPro" id="IPR051259">
    <property type="entry name" value="rRNA_Methyltransferase"/>
</dbReference>
<evidence type="ECO:0000256" key="1">
    <source>
        <dbReference type="ARBA" id="ARBA00007228"/>
    </source>
</evidence>
<gene>
    <name evidence="6" type="ORF">MNBD_BACTEROID01-1964</name>
</gene>
<dbReference type="SUPFAM" id="SSF75217">
    <property type="entry name" value="alpha/beta knot"/>
    <property type="match status" value="1"/>
</dbReference>
<dbReference type="SUPFAM" id="SSF55315">
    <property type="entry name" value="L30e-like"/>
    <property type="match status" value="1"/>
</dbReference>
<evidence type="ECO:0000259" key="4">
    <source>
        <dbReference type="Pfam" id="PF00588"/>
    </source>
</evidence>
<proteinExistence type="inferred from homology"/>
<dbReference type="InterPro" id="IPR001537">
    <property type="entry name" value="SpoU_MeTrfase"/>
</dbReference>
<feature type="domain" description="MRM3-like substrate binding" evidence="5">
    <location>
        <begin position="5"/>
        <end position="88"/>
    </location>
</feature>
<dbReference type="AlphaFoldDB" id="A0A3B0U9N8"/>
<dbReference type="InterPro" id="IPR029026">
    <property type="entry name" value="tRNA_m1G_MTases_N"/>
</dbReference>
<dbReference type="PANTHER" id="PTHR43191:SF2">
    <property type="entry name" value="RRNA METHYLTRANSFERASE 3, MITOCHONDRIAL"/>
    <property type="match status" value="1"/>
</dbReference>
<dbReference type="Pfam" id="PF00588">
    <property type="entry name" value="SpoU_methylase"/>
    <property type="match status" value="1"/>
</dbReference>
<dbReference type="Gene3D" id="3.40.1280.10">
    <property type="match status" value="1"/>
</dbReference>
<dbReference type="GO" id="GO:0003723">
    <property type="term" value="F:RNA binding"/>
    <property type="evidence" value="ECO:0007669"/>
    <property type="project" value="InterPro"/>
</dbReference>
<dbReference type="InterPro" id="IPR053888">
    <property type="entry name" value="MRM3-like_sub_bind"/>
</dbReference>
<dbReference type="GO" id="GO:0008173">
    <property type="term" value="F:RNA methyltransferase activity"/>
    <property type="evidence" value="ECO:0007669"/>
    <property type="project" value="InterPro"/>
</dbReference>
<keyword evidence="2 6" id="KW-0489">Methyltransferase</keyword>
<protein>
    <submittedName>
        <fullName evidence="6">RNA methyltransferase, TrmH family</fullName>
    </submittedName>
</protein>
<accession>A0A3B0U9N8</accession>
<dbReference type="PANTHER" id="PTHR43191">
    <property type="entry name" value="RRNA METHYLTRANSFERASE 3"/>
    <property type="match status" value="1"/>
</dbReference>
<sequence>MISKNKLKLINSLAHKKSRAKNKLFLAEGNNLVKDILKSEFEVKVLIGTEIFLESVEGYSSGIAEVIAVPQNEINKASLLSAPQQSIALCTIPGRDSAPPIATKDLNLCLDGIQDPGNLGTIMRIADWFGIKTIYASKNTADIYNPKAVQATMGAITRVNIFYLELAGLFKEAIEKDIPVYGSFMSGQNIYSSRLKSNGLIVMGNEGNGISSSLAPYMTHRIHIPGLFNDEGNPPDSLNVSMATAIICSEFRREQLKSKE</sequence>
<dbReference type="CDD" id="cd18109">
    <property type="entry name" value="SpoU-like_RNA-MTase"/>
    <property type="match status" value="1"/>
</dbReference>
<evidence type="ECO:0000313" key="6">
    <source>
        <dbReference type="EMBL" id="VAW22097.1"/>
    </source>
</evidence>
<dbReference type="GO" id="GO:0006396">
    <property type="term" value="P:RNA processing"/>
    <property type="evidence" value="ECO:0007669"/>
    <property type="project" value="InterPro"/>
</dbReference>
<reference evidence="6" key="1">
    <citation type="submission" date="2018-06" db="EMBL/GenBank/DDBJ databases">
        <authorList>
            <person name="Zhirakovskaya E."/>
        </authorList>
    </citation>
    <scope>NUCLEOTIDE SEQUENCE</scope>
</reference>
<dbReference type="Gene3D" id="3.30.1330.30">
    <property type="match status" value="1"/>
</dbReference>
<dbReference type="InterPro" id="IPR029064">
    <property type="entry name" value="Ribosomal_eL30-like_sf"/>
</dbReference>